<proteinExistence type="predicted"/>
<accession>A0A7G5GWG6</accession>
<protein>
    <recommendedName>
        <fullName evidence="4">MukB N-terminal domain-containing protein</fullName>
    </recommendedName>
</protein>
<reference evidence="2 3" key="1">
    <citation type="submission" date="2020-07" db="EMBL/GenBank/DDBJ databases">
        <title>Spirosoma foliorum sp. nov., isolated from the leaves on the Nejang mountain Korea, Republic of.</title>
        <authorList>
            <person name="Ho H."/>
            <person name="Lee Y.-J."/>
            <person name="Nurcahyanto D.-A."/>
            <person name="Kim S.-G."/>
        </authorList>
    </citation>
    <scope>NUCLEOTIDE SEQUENCE [LARGE SCALE GENOMIC DNA]</scope>
    <source>
        <strain evidence="2 3">PL0136</strain>
    </source>
</reference>
<organism evidence="2 3">
    <name type="scientific">Spirosoma foliorum</name>
    <dbReference type="NCBI Taxonomy" id="2710596"/>
    <lineage>
        <taxon>Bacteria</taxon>
        <taxon>Pseudomonadati</taxon>
        <taxon>Bacteroidota</taxon>
        <taxon>Cytophagia</taxon>
        <taxon>Cytophagales</taxon>
        <taxon>Cytophagaceae</taxon>
        <taxon>Spirosoma</taxon>
    </lineage>
</organism>
<evidence type="ECO:0000256" key="1">
    <source>
        <dbReference type="SAM" id="Coils"/>
    </source>
</evidence>
<evidence type="ECO:0008006" key="4">
    <source>
        <dbReference type="Google" id="ProtNLM"/>
    </source>
</evidence>
<keyword evidence="3" id="KW-1185">Reference proteome</keyword>
<name>A0A7G5GWG6_9BACT</name>
<feature type="coiled-coil region" evidence="1">
    <location>
        <begin position="424"/>
        <end position="451"/>
    </location>
</feature>
<evidence type="ECO:0000313" key="2">
    <source>
        <dbReference type="EMBL" id="QMW03208.1"/>
    </source>
</evidence>
<keyword evidence="1" id="KW-0175">Coiled coil</keyword>
<gene>
    <name evidence="2" type="ORF">H3H32_35970</name>
</gene>
<dbReference type="RefSeq" id="WP_182460494.1">
    <property type="nucleotide sequence ID" value="NZ_CP059732.1"/>
</dbReference>
<dbReference type="AlphaFoldDB" id="A0A7G5GWG6"/>
<dbReference type="EMBL" id="CP059732">
    <property type="protein sequence ID" value="QMW03208.1"/>
    <property type="molecule type" value="Genomic_DNA"/>
</dbReference>
<dbReference type="KEGG" id="sfol:H3H32_35970"/>
<dbReference type="Proteomes" id="UP000515369">
    <property type="component" value="Chromosome"/>
</dbReference>
<evidence type="ECO:0000313" key="3">
    <source>
        <dbReference type="Proteomes" id="UP000515369"/>
    </source>
</evidence>
<dbReference type="Gene3D" id="3.40.1140.10">
    <property type="match status" value="1"/>
</dbReference>
<sequence>MKNFPRIYSLCTVGLIHHGEYEYLFHPFRTDFIGDSAAGKSMIADLLQLILVGSDKFESATEVTGTDKRTPDGMVLATTDKSGIGYAFLNIEIAPTQYIVVGTALQTGNQRTRAFVAQAGDVFSGNSLNPLASPLSSSQLIRLDDNAILPLEHLSMHLFEQGVTLRPYEHFTEFHELLIANHLLPLKPTAGQQALKDYATIIRSFARGHKIEAHKSTALQQFLFGRNERDRLLSQLETVQRNIEKNIQSHGHNLKAIEDFKQQQADFKALLQKDNEQKQAKAVWGKANYHFACQLLAQCQQCVTDMCQRLSTDFARLAVIRPLVNSFQETLPDAAAKAKAVYDAAILRQNDLKKTKQATDTVQKWLDAISLTATLDQLTDKFNTDQKRQAQRQSITELLNILSEANLTKDFQDSAWAKGYETGLIEYQQILEELNAQIKEKEQLILLTNLDDPTSLGYWASHLDRSLTLEEESALRHFQQLPTKKPASGTDNRFVPSAEALFGKLSMTGDEDLPKTYWANLSGVWEQIRQIQDPLFNTEDKHILREKLQRWSGNLKNEIKKIIEKRENHISLRTFLENVSNLNSLLTAYTERTQVEQFKFNSEWEITSGDFQKLINHYRTSAKTIKTDIEKTDNEVKISYEAFTETSNQAAWLESIYLLLNKWSPSEDYINTLNQLLPNRPEFTLYTDQLLAKPDVDSNLKALLEDLTVKNKNQIRIDIWSQSLASLVQAEQQQRKAEIAYLAIYDKLPADLRQFTQQQLDEFCRTADTAWALYKDEYDRLAKYYLREQKYLVDDPEYKFMTLAYEVLPPSLRQTVQSADEVITAIGTELTRINNQARQIADSIIRRAGEVVAQLGQIIGTHQRVQSDIQKFFRNQNIPITNNCNVRLDWRRGELTVDWITAFADLIDHLDTPLFRRSDSIDVDTLRDKMDVRELIRTAFRQANNDKNLDIKMILDPFAYYELSFGMYYESGLPNKGSTGQTYAALALLNIARLSIIEAGSPDSPAPGLRIMPIDEAEGLGSNFTMLADIARRYDYQLISMSIGPIGRYQEIDQHVYMLHKDRSTDEAINYPPFGVLSAKDAHLLTYRYNAKN</sequence>